<gene>
    <name evidence="2" type="ORF">GCM10022408_31240</name>
</gene>
<dbReference type="Proteomes" id="UP001500567">
    <property type="component" value="Unassembled WGS sequence"/>
</dbReference>
<dbReference type="RefSeq" id="WP_345074264.1">
    <property type="nucleotide sequence ID" value="NZ_BAABDJ010000036.1"/>
</dbReference>
<comment type="caution">
    <text evidence="2">The sequence shown here is derived from an EMBL/GenBank/DDBJ whole genome shotgun (WGS) entry which is preliminary data.</text>
</comment>
<name>A0ABP7SSE2_9BACT</name>
<evidence type="ECO:0000313" key="2">
    <source>
        <dbReference type="EMBL" id="GAA4015643.1"/>
    </source>
</evidence>
<dbReference type="EMBL" id="BAABDJ010000036">
    <property type="protein sequence ID" value="GAA4015643.1"/>
    <property type="molecule type" value="Genomic_DNA"/>
</dbReference>
<organism evidence="2 3">
    <name type="scientific">Hymenobacter fastidiosus</name>
    <dbReference type="NCBI Taxonomy" id="486264"/>
    <lineage>
        <taxon>Bacteria</taxon>
        <taxon>Pseudomonadati</taxon>
        <taxon>Bacteroidota</taxon>
        <taxon>Cytophagia</taxon>
        <taxon>Cytophagales</taxon>
        <taxon>Hymenobacteraceae</taxon>
        <taxon>Hymenobacter</taxon>
    </lineage>
</organism>
<proteinExistence type="predicted"/>
<sequence>MAASSYPPRQSRPKRCPGGSRAANGPALLNQLRDLDKMKVKIEDGSKIKVKKKEKEAVGAGM</sequence>
<feature type="region of interest" description="Disordered" evidence="1">
    <location>
        <begin position="1"/>
        <end position="28"/>
    </location>
</feature>
<keyword evidence="3" id="KW-1185">Reference proteome</keyword>
<protein>
    <recommendedName>
        <fullName evidence="4">Small basic protein</fullName>
    </recommendedName>
</protein>
<evidence type="ECO:0008006" key="4">
    <source>
        <dbReference type="Google" id="ProtNLM"/>
    </source>
</evidence>
<evidence type="ECO:0000256" key="1">
    <source>
        <dbReference type="SAM" id="MobiDB-lite"/>
    </source>
</evidence>
<evidence type="ECO:0000313" key="3">
    <source>
        <dbReference type="Proteomes" id="UP001500567"/>
    </source>
</evidence>
<reference evidence="3" key="1">
    <citation type="journal article" date="2019" name="Int. J. Syst. Evol. Microbiol.">
        <title>The Global Catalogue of Microorganisms (GCM) 10K type strain sequencing project: providing services to taxonomists for standard genome sequencing and annotation.</title>
        <authorList>
            <consortium name="The Broad Institute Genomics Platform"/>
            <consortium name="The Broad Institute Genome Sequencing Center for Infectious Disease"/>
            <person name="Wu L."/>
            <person name="Ma J."/>
        </authorList>
    </citation>
    <scope>NUCLEOTIDE SEQUENCE [LARGE SCALE GENOMIC DNA]</scope>
    <source>
        <strain evidence="3">JCM 17224</strain>
    </source>
</reference>
<accession>A0ABP7SSE2</accession>